<evidence type="ECO:0000313" key="1">
    <source>
        <dbReference type="EMBL" id="SER35355.1"/>
    </source>
</evidence>
<evidence type="ECO:0000313" key="2">
    <source>
        <dbReference type="Proteomes" id="UP000183210"/>
    </source>
</evidence>
<dbReference type="AlphaFoldDB" id="A0A9X8MH08"/>
<name>A0A9X8MH08_9PSED</name>
<dbReference type="GeneID" id="300268687"/>
<comment type="caution">
    <text evidence="1">The sequence shown here is derived from an EMBL/GenBank/DDBJ whole genome shotgun (WGS) entry which is preliminary data.</text>
</comment>
<accession>A0A9X8MH08</accession>
<dbReference type="EMBL" id="FOEV01000018">
    <property type="protein sequence ID" value="SER35355.1"/>
    <property type="molecule type" value="Genomic_DNA"/>
</dbReference>
<evidence type="ECO:0008006" key="3">
    <source>
        <dbReference type="Google" id="ProtNLM"/>
    </source>
</evidence>
<organism evidence="1 2">
    <name type="scientific">Pseudomonas lutea</name>
    <dbReference type="NCBI Taxonomy" id="243924"/>
    <lineage>
        <taxon>Bacteria</taxon>
        <taxon>Pseudomonadati</taxon>
        <taxon>Pseudomonadota</taxon>
        <taxon>Gammaproteobacteria</taxon>
        <taxon>Pseudomonadales</taxon>
        <taxon>Pseudomonadaceae</taxon>
        <taxon>Pseudomonas</taxon>
    </lineage>
</organism>
<sequence>MTAIAFSRDKITYRSGVQLLSLVGATNRGVLSNTDQIFATVGRFERGAIDRAFLIDESVRARMIGQPQSILASALNEAHVQLYEALDAGAYQAVVSRLVPAAAKLSLMVATVPATADAPVWSVADTLPATALISVKHLECFNDGVKIGIHAVEKTDDNGAAVASSEIKLKLIDVASGNDLFDEFQGSLIVTDKDESGMSYYLPSIVSGLTEFVEVGVAKTSVDPAAPFYGLDSDGVEKWSYATLNYFSEGGTTYANADYDTAIQRLWDTDIGYGYLHVGGSRNTALISKMANFAYKVNKPFPFDVPGDLSVEGVVAFMKSLNLTTHYPVAYWMPVVSDDPINGGKAYIGASGLQIGMRCARNAQTDANNVAPKHYPVAGKAYPIGRTGMRQTVKLTDPQLDALAKVGVNPVCYEVYNDGGLYVFRDSLTVAAALTTGDKKLASTAEMSADVDTAITSFGKECLQKPMSVALRDMKTYIETLFPTLQAAEWFVPSDALKGSAWTATIVPNARYPKEKMDVRYQISYNGVARIITVGQTLSK</sequence>
<gene>
    <name evidence="1" type="ORF">SAMN05216409_1188</name>
</gene>
<dbReference type="Proteomes" id="UP000183210">
    <property type="component" value="Unassembled WGS sequence"/>
</dbReference>
<protein>
    <recommendedName>
        <fullName evidence="3">Tail sheath protein</fullName>
    </recommendedName>
</protein>
<proteinExistence type="predicted"/>
<reference evidence="1 2" key="1">
    <citation type="submission" date="2016-10" db="EMBL/GenBank/DDBJ databases">
        <authorList>
            <person name="Varghese N."/>
            <person name="Submissions S."/>
        </authorList>
    </citation>
    <scope>NUCLEOTIDE SEQUENCE [LARGE SCALE GENOMIC DNA]</scope>
    <source>
        <strain evidence="1 2">LMG 21974</strain>
    </source>
</reference>
<dbReference type="RefSeq" id="WP_083397988.1">
    <property type="nucleotide sequence ID" value="NZ_FOEV01000018.1"/>
</dbReference>